<dbReference type="EMBL" id="FNTY01000002">
    <property type="protein sequence ID" value="SEE60788.1"/>
    <property type="molecule type" value="Genomic_DNA"/>
</dbReference>
<dbReference type="Proteomes" id="UP000198985">
    <property type="component" value="Unassembled WGS sequence"/>
</dbReference>
<dbReference type="PANTHER" id="PTHR44154">
    <property type="entry name" value="QUINONE OXIDOREDUCTASE"/>
    <property type="match status" value="1"/>
</dbReference>
<sequence length="338" mass="35896">MKAIVINQHGNSDLFVEINTENPVARPGHVIIDVRATSVNPVDTKIRRGSEGTAGLTFPAILHIDVSGVVSSVGAGVTRFNVGDEVYGCFGGIVGIPGALADQMEADAEMLALKPKSLSFGEAASLPLVAITAWEALIDRASIKPNDNVLVHGGTGGVGHIGIQLAKVLGARVSTTVSTPEKAEIARQLGADEIIFYNSETPQEYSQRITEGKGFDTVFDTLGGEVLQNSLKAAKLKGHVVSIIGYDSYDLTEMHFKALRLDFVFMAISIIHNEGRKHHGEILQRLAALVDRGLVKPLIDERHDFTAAGVSAAHDRLESGSAIGKVVIERQAKPVGVA</sequence>
<dbReference type="Pfam" id="PF08240">
    <property type="entry name" value="ADH_N"/>
    <property type="match status" value="1"/>
</dbReference>
<protein>
    <submittedName>
        <fullName evidence="3">NADPH2:quinone reductase</fullName>
    </submittedName>
</protein>
<dbReference type="Pfam" id="PF13602">
    <property type="entry name" value="ADH_zinc_N_2"/>
    <property type="match status" value="1"/>
</dbReference>
<dbReference type="GO" id="GO:0016491">
    <property type="term" value="F:oxidoreductase activity"/>
    <property type="evidence" value="ECO:0007669"/>
    <property type="project" value="InterPro"/>
</dbReference>
<name>A0A1H5K9Q8_9PSED</name>
<gene>
    <name evidence="3" type="ORF">SAMN04490194_3050</name>
</gene>
<proteinExistence type="predicted"/>
<reference evidence="3 4" key="1">
    <citation type="submission" date="2016-10" db="EMBL/GenBank/DDBJ databases">
        <authorList>
            <person name="de Groot N.N."/>
        </authorList>
    </citation>
    <scope>NUCLEOTIDE SEQUENCE [LARGE SCALE GENOMIC DNA]</scope>
    <source>
        <strain evidence="3 4">BS3662</strain>
    </source>
</reference>
<evidence type="ECO:0000313" key="4">
    <source>
        <dbReference type="Proteomes" id="UP000198985"/>
    </source>
</evidence>
<dbReference type="SMART" id="SM00829">
    <property type="entry name" value="PKS_ER"/>
    <property type="match status" value="1"/>
</dbReference>
<organism evidence="3 4">
    <name type="scientific">Pseudomonas migulae</name>
    <dbReference type="NCBI Taxonomy" id="78543"/>
    <lineage>
        <taxon>Bacteria</taxon>
        <taxon>Pseudomonadati</taxon>
        <taxon>Pseudomonadota</taxon>
        <taxon>Gammaproteobacteria</taxon>
        <taxon>Pseudomonadales</taxon>
        <taxon>Pseudomonadaceae</taxon>
        <taxon>Pseudomonas</taxon>
    </lineage>
</organism>
<feature type="domain" description="Enoyl reductase (ER)" evidence="2">
    <location>
        <begin position="10"/>
        <end position="328"/>
    </location>
</feature>
<dbReference type="SUPFAM" id="SSF51735">
    <property type="entry name" value="NAD(P)-binding Rossmann-fold domains"/>
    <property type="match status" value="1"/>
</dbReference>
<evidence type="ECO:0000256" key="1">
    <source>
        <dbReference type="ARBA" id="ARBA00022857"/>
    </source>
</evidence>
<dbReference type="PANTHER" id="PTHR44154:SF1">
    <property type="entry name" value="QUINONE OXIDOREDUCTASE"/>
    <property type="match status" value="1"/>
</dbReference>
<dbReference type="SUPFAM" id="SSF50129">
    <property type="entry name" value="GroES-like"/>
    <property type="match status" value="1"/>
</dbReference>
<dbReference type="InterPro" id="IPR013154">
    <property type="entry name" value="ADH-like_N"/>
</dbReference>
<dbReference type="Gene3D" id="3.90.180.10">
    <property type="entry name" value="Medium-chain alcohol dehydrogenases, catalytic domain"/>
    <property type="match status" value="1"/>
</dbReference>
<evidence type="ECO:0000259" key="2">
    <source>
        <dbReference type="SMART" id="SM00829"/>
    </source>
</evidence>
<dbReference type="AlphaFoldDB" id="A0A1H5K9Q8"/>
<dbReference type="InterPro" id="IPR036291">
    <property type="entry name" value="NAD(P)-bd_dom_sf"/>
</dbReference>
<evidence type="ECO:0000313" key="3">
    <source>
        <dbReference type="EMBL" id="SEE60788.1"/>
    </source>
</evidence>
<dbReference type="Gene3D" id="3.40.50.720">
    <property type="entry name" value="NAD(P)-binding Rossmann-like Domain"/>
    <property type="match status" value="1"/>
</dbReference>
<dbReference type="CDD" id="cd08272">
    <property type="entry name" value="MDR6"/>
    <property type="match status" value="1"/>
</dbReference>
<dbReference type="InterPro" id="IPR051603">
    <property type="entry name" value="Zinc-ADH_QOR/CCCR"/>
</dbReference>
<dbReference type="RefSeq" id="WP_084322897.1">
    <property type="nucleotide sequence ID" value="NZ_FNTY01000002.1"/>
</dbReference>
<accession>A0A1H5K9Q8</accession>
<dbReference type="InterPro" id="IPR011032">
    <property type="entry name" value="GroES-like_sf"/>
</dbReference>
<dbReference type="InterPro" id="IPR020843">
    <property type="entry name" value="ER"/>
</dbReference>
<keyword evidence="1" id="KW-0521">NADP</keyword>